<name>A0ABY7TL40_9SPHN</name>
<feature type="region of interest" description="Disordered" evidence="1">
    <location>
        <begin position="51"/>
        <end position="74"/>
    </location>
</feature>
<gene>
    <name evidence="2" type="ORF">PQ455_00185</name>
</gene>
<dbReference type="EMBL" id="CP117411">
    <property type="protein sequence ID" value="WCT73686.1"/>
    <property type="molecule type" value="Genomic_DNA"/>
</dbReference>
<sequence>MRQDRADELYNRAEAILDDAAIGFGEPILWHLALRRHVDAMLALADRVFGGKASDPFSGQGLERRAPLGVGPRRAASGHALLQSGRYGRL</sequence>
<evidence type="ECO:0000313" key="3">
    <source>
        <dbReference type="Proteomes" id="UP001220395"/>
    </source>
</evidence>
<dbReference type="Proteomes" id="UP001220395">
    <property type="component" value="Chromosome"/>
</dbReference>
<dbReference type="RefSeq" id="WP_273688117.1">
    <property type="nucleotide sequence ID" value="NZ_CP117411.1"/>
</dbReference>
<proteinExistence type="predicted"/>
<protein>
    <recommendedName>
        <fullName evidence="4">HEPN domain-containing protein</fullName>
    </recommendedName>
</protein>
<evidence type="ECO:0000256" key="1">
    <source>
        <dbReference type="SAM" id="MobiDB-lite"/>
    </source>
</evidence>
<reference evidence="2 3" key="1">
    <citation type="submission" date="2023-02" db="EMBL/GenBank/DDBJ databases">
        <title>Genome sequence of Sphingomonas naphthae.</title>
        <authorList>
            <person name="Kim S."/>
            <person name="Heo J."/>
            <person name="Kwon S.-W."/>
        </authorList>
    </citation>
    <scope>NUCLEOTIDE SEQUENCE [LARGE SCALE GENOMIC DNA]</scope>
    <source>
        <strain evidence="2 3">KACC 18716</strain>
    </source>
</reference>
<evidence type="ECO:0008006" key="4">
    <source>
        <dbReference type="Google" id="ProtNLM"/>
    </source>
</evidence>
<keyword evidence="3" id="KW-1185">Reference proteome</keyword>
<evidence type="ECO:0000313" key="2">
    <source>
        <dbReference type="EMBL" id="WCT73686.1"/>
    </source>
</evidence>
<organism evidence="2 3">
    <name type="scientific">Sphingomonas naphthae</name>
    <dbReference type="NCBI Taxonomy" id="1813468"/>
    <lineage>
        <taxon>Bacteria</taxon>
        <taxon>Pseudomonadati</taxon>
        <taxon>Pseudomonadota</taxon>
        <taxon>Alphaproteobacteria</taxon>
        <taxon>Sphingomonadales</taxon>
        <taxon>Sphingomonadaceae</taxon>
        <taxon>Sphingomonas</taxon>
    </lineage>
</organism>
<accession>A0ABY7TL40</accession>